<reference evidence="18 19" key="1">
    <citation type="submission" date="2020-10" db="EMBL/GenBank/DDBJ databases">
        <title>Complete genome sequence of Paludibaculum fermentans P105T, a facultatively anaerobic acidobacterium capable of dissimilatory Fe(III) reduction.</title>
        <authorList>
            <person name="Dedysh S.N."/>
            <person name="Beletsky A.V."/>
            <person name="Kulichevskaya I.S."/>
            <person name="Mardanov A.V."/>
            <person name="Ravin N.V."/>
        </authorList>
    </citation>
    <scope>NUCLEOTIDE SEQUENCE [LARGE SCALE GENOMIC DNA]</scope>
    <source>
        <strain evidence="18 19">P105</strain>
    </source>
</reference>
<keyword evidence="6 14" id="KW-0812">Transmembrane</keyword>
<dbReference type="Gene3D" id="2.40.170.20">
    <property type="entry name" value="TonB-dependent receptor, beta-barrel domain"/>
    <property type="match status" value="1"/>
</dbReference>
<evidence type="ECO:0000256" key="7">
    <source>
        <dbReference type="ARBA" id="ARBA00022729"/>
    </source>
</evidence>
<name>A0A7S7NMX3_PALFE</name>
<keyword evidence="4 14" id="KW-1134">Transmembrane beta strand</keyword>
<dbReference type="RefSeq" id="WP_194448260.1">
    <property type="nucleotide sequence ID" value="NZ_CP063849.1"/>
</dbReference>
<protein>
    <submittedName>
        <fullName evidence="18">TonB-dependent siderophore receptor</fullName>
    </submittedName>
</protein>
<keyword evidence="11 14" id="KW-0472">Membrane</keyword>
<dbReference type="PROSITE" id="PS52016">
    <property type="entry name" value="TONB_DEPENDENT_REC_3"/>
    <property type="match status" value="1"/>
</dbReference>
<organism evidence="18 19">
    <name type="scientific">Paludibaculum fermentans</name>
    <dbReference type="NCBI Taxonomy" id="1473598"/>
    <lineage>
        <taxon>Bacteria</taxon>
        <taxon>Pseudomonadati</taxon>
        <taxon>Acidobacteriota</taxon>
        <taxon>Terriglobia</taxon>
        <taxon>Bryobacterales</taxon>
        <taxon>Bryobacteraceae</taxon>
        <taxon>Paludibaculum</taxon>
    </lineage>
</organism>
<evidence type="ECO:0000256" key="15">
    <source>
        <dbReference type="RuleBase" id="RU003357"/>
    </source>
</evidence>
<dbReference type="GO" id="GO:0009279">
    <property type="term" value="C:cell outer membrane"/>
    <property type="evidence" value="ECO:0007669"/>
    <property type="project" value="UniProtKB-SubCell"/>
</dbReference>
<dbReference type="Gene3D" id="2.170.130.10">
    <property type="entry name" value="TonB-dependent receptor, plug domain"/>
    <property type="match status" value="1"/>
</dbReference>
<dbReference type="GO" id="GO:0015344">
    <property type="term" value="F:siderophore uptake transmembrane transporter activity"/>
    <property type="evidence" value="ECO:0007669"/>
    <property type="project" value="TreeGrafter"/>
</dbReference>
<keyword evidence="5" id="KW-0410">Iron transport</keyword>
<evidence type="ECO:0000256" key="4">
    <source>
        <dbReference type="ARBA" id="ARBA00022452"/>
    </source>
</evidence>
<comment type="subcellular location">
    <subcellularLocation>
        <location evidence="1 14">Cell outer membrane</location>
        <topology evidence="1 14">Multi-pass membrane protein</topology>
    </subcellularLocation>
</comment>
<dbReference type="PANTHER" id="PTHR32552">
    <property type="entry name" value="FERRICHROME IRON RECEPTOR-RELATED"/>
    <property type="match status" value="1"/>
</dbReference>
<dbReference type="AlphaFoldDB" id="A0A7S7NMX3"/>
<dbReference type="KEGG" id="pfer:IRI77_27930"/>
<dbReference type="Proteomes" id="UP000593892">
    <property type="component" value="Chromosome"/>
</dbReference>
<keyword evidence="13 14" id="KW-0998">Cell outer membrane</keyword>
<evidence type="ECO:0000256" key="12">
    <source>
        <dbReference type="ARBA" id="ARBA00023170"/>
    </source>
</evidence>
<dbReference type="GO" id="GO:0038023">
    <property type="term" value="F:signaling receptor activity"/>
    <property type="evidence" value="ECO:0007669"/>
    <property type="project" value="InterPro"/>
</dbReference>
<dbReference type="Pfam" id="PF13620">
    <property type="entry name" value="CarboxypepD_reg"/>
    <property type="match status" value="1"/>
</dbReference>
<feature type="domain" description="TonB-dependent receptor plug" evidence="17">
    <location>
        <begin position="149"/>
        <end position="244"/>
    </location>
</feature>
<evidence type="ECO:0000256" key="14">
    <source>
        <dbReference type="PROSITE-ProRule" id="PRU01360"/>
    </source>
</evidence>
<evidence type="ECO:0000256" key="6">
    <source>
        <dbReference type="ARBA" id="ARBA00022692"/>
    </source>
</evidence>
<evidence type="ECO:0000259" key="16">
    <source>
        <dbReference type="Pfam" id="PF00593"/>
    </source>
</evidence>
<evidence type="ECO:0000256" key="11">
    <source>
        <dbReference type="ARBA" id="ARBA00023136"/>
    </source>
</evidence>
<dbReference type="PANTHER" id="PTHR32552:SF68">
    <property type="entry name" value="FERRICHROME OUTER MEMBRANE TRANSPORTER_PHAGE RECEPTOR"/>
    <property type="match status" value="1"/>
</dbReference>
<dbReference type="InterPro" id="IPR000531">
    <property type="entry name" value="Beta-barrel_TonB"/>
</dbReference>
<dbReference type="InterPro" id="IPR010105">
    <property type="entry name" value="TonB_sidphr_rcpt"/>
</dbReference>
<dbReference type="InterPro" id="IPR036942">
    <property type="entry name" value="Beta-barrel_TonB_sf"/>
</dbReference>
<dbReference type="NCBIfam" id="TIGR01783">
    <property type="entry name" value="TonB-siderophor"/>
    <property type="match status" value="1"/>
</dbReference>
<keyword evidence="9" id="KW-0406">Ion transport</keyword>
<keyword evidence="7" id="KW-0732">Signal</keyword>
<evidence type="ECO:0000256" key="9">
    <source>
        <dbReference type="ARBA" id="ARBA00023065"/>
    </source>
</evidence>
<evidence type="ECO:0000256" key="2">
    <source>
        <dbReference type="ARBA" id="ARBA00009810"/>
    </source>
</evidence>
<keyword evidence="12 18" id="KW-0675">Receptor</keyword>
<dbReference type="InterPro" id="IPR008969">
    <property type="entry name" value="CarboxyPept-like_regulatory"/>
</dbReference>
<evidence type="ECO:0000256" key="3">
    <source>
        <dbReference type="ARBA" id="ARBA00022448"/>
    </source>
</evidence>
<dbReference type="Pfam" id="PF07715">
    <property type="entry name" value="Plug"/>
    <property type="match status" value="1"/>
</dbReference>
<dbReference type="SUPFAM" id="SSF56935">
    <property type="entry name" value="Porins"/>
    <property type="match status" value="1"/>
</dbReference>
<evidence type="ECO:0000256" key="1">
    <source>
        <dbReference type="ARBA" id="ARBA00004571"/>
    </source>
</evidence>
<dbReference type="InterPro" id="IPR039426">
    <property type="entry name" value="TonB-dep_rcpt-like"/>
</dbReference>
<keyword evidence="8" id="KW-0408">Iron</keyword>
<feature type="domain" description="TonB-dependent receptor-like beta-barrel" evidence="16">
    <location>
        <begin position="318"/>
        <end position="761"/>
    </location>
</feature>
<dbReference type="Pfam" id="PF00593">
    <property type="entry name" value="TonB_dep_Rec_b-barrel"/>
    <property type="match status" value="1"/>
</dbReference>
<keyword evidence="3 14" id="KW-0813">Transport</keyword>
<evidence type="ECO:0000256" key="13">
    <source>
        <dbReference type="ARBA" id="ARBA00023237"/>
    </source>
</evidence>
<gene>
    <name evidence="18" type="ORF">IRI77_27930</name>
</gene>
<comment type="similarity">
    <text evidence="2 14 15">Belongs to the TonB-dependent receptor family.</text>
</comment>
<dbReference type="CDD" id="cd01347">
    <property type="entry name" value="ligand_gated_channel"/>
    <property type="match status" value="1"/>
</dbReference>
<evidence type="ECO:0000313" key="18">
    <source>
        <dbReference type="EMBL" id="QOY86591.1"/>
    </source>
</evidence>
<dbReference type="InterPro" id="IPR037066">
    <property type="entry name" value="Plug_dom_sf"/>
</dbReference>
<evidence type="ECO:0000259" key="17">
    <source>
        <dbReference type="Pfam" id="PF07715"/>
    </source>
</evidence>
<evidence type="ECO:0000313" key="19">
    <source>
        <dbReference type="Proteomes" id="UP000593892"/>
    </source>
</evidence>
<evidence type="ECO:0000256" key="5">
    <source>
        <dbReference type="ARBA" id="ARBA00022496"/>
    </source>
</evidence>
<proteinExistence type="inferred from homology"/>
<keyword evidence="10 15" id="KW-0798">TonB box</keyword>
<dbReference type="SUPFAM" id="SSF49464">
    <property type="entry name" value="Carboxypeptidase regulatory domain-like"/>
    <property type="match status" value="1"/>
</dbReference>
<sequence length="792" mass="86906">MRNLIALLTVLIPLAAQPPAQQHQTAATPACTLASQKFEATLSGTVSDTSGAALAGATVSVSCGAFRVETRTGVNGAYTLALPMGTLPVRVSSARFATTERAVTLAADSTAQADFTLRPEDVHSSVSVVAQIDYIAEETNSGAKLDLPLLEIPQSITVVTRKVLDDQGAVRLDDALRNVAGIMPGGYYDGWDYYRIRGFDSSFTTYLDGLRGGNGTADEIGGLETVEVMKGPSSALYGQGVLGGLVNLRSKRPKSDAFLNLEYTGGSFAFNSPSVDFGGSLNRSRTLYGRVFALDRRQDSFVDYARLHRAYVAPSVTWRITPATSLTLLGRYQQDNGRHAFPLPAQGTVLPNINGEIPVSRYVGETGNDDNSVHEDNRQLGWEFTHQFREGFRVRQNGRVAAYRQIWKNLLYPGFMDVDERTLYRYPLSYDQNWKNYAIDTSADGVFHTGAIRHEVVVGVDYFRNPTVFSGESIDFSDMSQYTPIDLFRPVYGQSKTSALIPAYAGHTLMQFTGLYFQDHLRLGQRLTVTAGGRMNFTSNRDLPDPGHSSSTFTPRIGANYQLLPGLALYGSYSRSFLPQSGRVYEAGAENGTFAPPEKGRQWEGGLKSSLLNGRLMSTLALYDLRRGNVLTADLGHPNFSIVTGQQRSRGVEAESTFLLRGGWSLTTAYAFNNAKVTEDNTIPVGTPTQNAPRHAFNLWTRYEIQRGWAKGLGIGLGGRRYGDQSGDLFNTFHLPGYGLLEGSLSYRVGHFGIQFNAYNLTNTRYFTGSYDNLYVKPGAPRSGRVTVRWSF</sequence>
<evidence type="ECO:0000256" key="10">
    <source>
        <dbReference type="ARBA" id="ARBA00023077"/>
    </source>
</evidence>
<keyword evidence="19" id="KW-1185">Reference proteome</keyword>
<evidence type="ECO:0000256" key="8">
    <source>
        <dbReference type="ARBA" id="ARBA00023004"/>
    </source>
</evidence>
<dbReference type="InterPro" id="IPR012910">
    <property type="entry name" value="Plug_dom"/>
</dbReference>
<dbReference type="EMBL" id="CP063849">
    <property type="protein sequence ID" value="QOY86591.1"/>
    <property type="molecule type" value="Genomic_DNA"/>
</dbReference>
<dbReference type="GO" id="GO:0015891">
    <property type="term" value="P:siderophore transport"/>
    <property type="evidence" value="ECO:0007669"/>
    <property type="project" value="InterPro"/>
</dbReference>
<accession>A0A7S7NMX3</accession>
<dbReference type="Gene3D" id="2.60.40.1120">
    <property type="entry name" value="Carboxypeptidase-like, regulatory domain"/>
    <property type="match status" value="1"/>
</dbReference>